<dbReference type="Proteomes" id="UP000825258">
    <property type="component" value="Chromosome"/>
</dbReference>
<sequence>MKKIIAIFLITIFLCANTSIGQLFKVPNLIEHFKEHQNEIGSKSISFVAFLKLHYSKTSENNQQEHQDLPFKTLDNVVSVFTFCFSQFHLEFTKPLIENKKKFFYKNSFKSKLTTSIWLPPKLV</sequence>
<protein>
    <submittedName>
        <fullName evidence="1">Uncharacterized protein</fullName>
    </submittedName>
</protein>
<proteinExistence type="predicted"/>
<reference evidence="1 2" key="1">
    <citation type="submission" date="2021-06" db="EMBL/GenBank/DDBJ databases">
        <title>Whole genome sequences of Flavobacterium sp. KK2020170 and assembly.</title>
        <authorList>
            <person name="Kitahara K."/>
            <person name="Miyoshi S."/>
            <person name="Uesaka K."/>
        </authorList>
    </citation>
    <scope>NUCLEOTIDE SEQUENCE [LARGE SCALE GENOMIC DNA]</scope>
    <source>
        <strain evidence="1 2">KK2020170</strain>
    </source>
</reference>
<keyword evidence="2" id="KW-1185">Reference proteome</keyword>
<dbReference type="RefSeq" id="WP_221257922.1">
    <property type="nucleotide sequence ID" value="NZ_AP024749.1"/>
</dbReference>
<name>A0ABM7S7Y7_9FLAO</name>
<evidence type="ECO:0000313" key="1">
    <source>
        <dbReference type="EMBL" id="BCY28815.1"/>
    </source>
</evidence>
<accession>A0ABM7S7Y7</accession>
<organism evidence="1 2">
    <name type="scientific">Flavobacterium okayamense</name>
    <dbReference type="NCBI Taxonomy" id="2830782"/>
    <lineage>
        <taxon>Bacteria</taxon>
        <taxon>Pseudomonadati</taxon>
        <taxon>Bacteroidota</taxon>
        <taxon>Flavobacteriia</taxon>
        <taxon>Flavobacteriales</taxon>
        <taxon>Flavobacteriaceae</taxon>
        <taxon>Flavobacterium</taxon>
    </lineage>
</organism>
<dbReference type="EMBL" id="AP024749">
    <property type="protein sequence ID" value="BCY28815.1"/>
    <property type="molecule type" value="Genomic_DNA"/>
</dbReference>
<evidence type="ECO:0000313" key="2">
    <source>
        <dbReference type="Proteomes" id="UP000825258"/>
    </source>
</evidence>
<gene>
    <name evidence="1" type="ORF">KK2020170_16830</name>
</gene>